<dbReference type="AlphaFoldDB" id="A0A1U6IRN7"/>
<sequence>MPLKIETDQSVHGSCDGTHNGHKLSVFAYLEEHVIPCIIDMDLRPDGIMVYGHAQWRRFFVRMARFLRARRRGANGDLRKPKRS</sequence>
<gene>
    <name evidence="1" type="ORF">SAMN06295987_11243</name>
</gene>
<proteinExistence type="predicted"/>
<protein>
    <submittedName>
        <fullName evidence="1">Uncharacterized protein</fullName>
    </submittedName>
</protein>
<accession>A0A1U6IRN7</accession>
<evidence type="ECO:0000313" key="1">
    <source>
        <dbReference type="EMBL" id="SLK10701.1"/>
    </source>
</evidence>
<reference evidence="2" key="1">
    <citation type="submission" date="2017-02" db="EMBL/GenBank/DDBJ databases">
        <authorList>
            <person name="Varghese N."/>
            <person name="Submissions S."/>
        </authorList>
    </citation>
    <scope>NUCLEOTIDE SEQUENCE [LARGE SCALE GENOMIC DNA]</scope>
    <source>
        <strain evidence="2">SM117</strain>
    </source>
</reference>
<evidence type="ECO:0000313" key="2">
    <source>
        <dbReference type="Proteomes" id="UP000190989"/>
    </source>
</evidence>
<dbReference type="STRING" id="428990.SAMN06295987_11243"/>
<name>A0A1U6IRN7_9SPHN</name>
<dbReference type="EMBL" id="FVZE01000012">
    <property type="protein sequence ID" value="SLK10701.1"/>
    <property type="molecule type" value="Genomic_DNA"/>
</dbReference>
<organism evidence="1 2">
    <name type="scientific">Novosphingobium mathurense</name>
    <dbReference type="NCBI Taxonomy" id="428990"/>
    <lineage>
        <taxon>Bacteria</taxon>
        <taxon>Pseudomonadati</taxon>
        <taxon>Pseudomonadota</taxon>
        <taxon>Alphaproteobacteria</taxon>
        <taxon>Sphingomonadales</taxon>
        <taxon>Sphingomonadaceae</taxon>
        <taxon>Novosphingobium</taxon>
    </lineage>
</organism>
<dbReference type="Proteomes" id="UP000190989">
    <property type="component" value="Unassembled WGS sequence"/>
</dbReference>
<dbReference type="RefSeq" id="WP_079731835.1">
    <property type="nucleotide sequence ID" value="NZ_FVZE01000012.1"/>
</dbReference>
<keyword evidence="2" id="KW-1185">Reference proteome</keyword>